<dbReference type="Proteomes" id="UP000565441">
    <property type="component" value="Unassembled WGS sequence"/>
</dbReference>
<keyword evidence="1" id="KW-0723">Serine/threonine-protein kinase</keyword>
<dbReference type="PROSITE" id="PS50011">
    <property type="entry name" value="PROTEIN_KINASE_DOM"/>
    <property type="match status" value="1"/>
</dbReference>
<dbReference type="SMART" id="SM00220">
    <property type="entry name" value="S_TKc"/>
    <property type="match status" value="1"/>
</dbReference>
<dbReference type="OrthoDB" id="347657at2759"/>
<feature type="region of interest" description="Disordered" evidence="6">
    <location>
        <begin position="519"/>
        <end position="541"/>
    </location>
</feature>
<evidence type="ECO:0000256" key="6">
    <source>
        <dbReference type="SAM" id="MobiDB-lite"/>
    </source>
</evidence>
<evidence type="ECO:0000256" key="1">
    <source>
        <dbReference type="ARBA" id="ARBA00022527"/>
    </source>
</evidence>
<dbReference type="EMBL" id="JAACJP010000026">
    <property type="protein sequence ID" value="KAF5376979.1"/>
    <property type="molecule type" value="Genomic_DNA"/>
</dbReference>
<evidence type="ECO:0000256" key="4">
    <source>
        <dbReference type="ARBA" id="ARBA00022777"/>
    </source>
</evidence>
<keyword evidence="5" id="KW-0067">ATP-binding</keyword>
<dbReference type="PANTHER" id="PTHR24351">
    <property type="entry name" value="RIBOSOMAL PROTEIN S6 KINASE"/>
    <property type="match status" value="1"/>
</dbReference>
<feature type="domain" description="Protein kinase" evidence="7">
    <location>
        <begin position="113"/>
        <end position="370"/>
    </location>
</feature>
<reference evidence="8 9" key="1">
    <citation type="journal article" date="2020" name="ISME J.">
        <title>Uncovering the hidden diversity of litter-decomposition mechanisms in mushroom-forming fungi.</title>
        <authorList>
            <person name="Floudas D."/>
            <person name="Bentzer J."/>
            <person name="Ahren D."/>
            <person name="Johansson T."/>
            <person name="Persson P."/>
            <person name="Tunlid A."/>
        </authorList>
    </citation>
    <scope>NUCLEOTIDE SEQUENCE [LARGE SCALE GENOMIC DNA]</scope>
    <source>
        <strain evidence="8 9">CBS 661.87</strain>
    </source>
</reference>
<organism evidence="8 9">
    <name type="scientific">Tricholomella constricta</name>
    <dbReference type="NCBI Taxonomy" id="117010"/>
    <lineage>
        <taxon>Eukaryota</taxon>
        <taxon>Fungi</taxon>
        <taxon>Dikarya</taxon>
        <taxon>Basidiomycota</taxon>
        <taxon>Agaricomycotina</taxon>
        <taxon>Agaricomycetes</taxon>
        <taxon>Agaricomycetidae</taxon>
        <taxon>Agaricales</taxon>
        <taxon>Tricholomatineae</taxon>
        <taxon>Lyophyllaceae</taxon>
        <taxon>Tricholomella</taxon>
    </lineage>
</organism>
<dbReference type="Gene3D" id="3.30.200.20">
    <property type="entry name" value="Phosphorylase Kinase, domain 1"/>
    <property type="match status" value="1"/>
</dbReference>
<sequence>MLNLPSPTLRNSEISTLPRLEIQSLDTSPFSDCFSGLIEEESMSQEGRVRTAYTDTSYDIEGFTNIKELDPFWDDEDVDEILVISPKTTRKLPTIEEEPAKTDGTKTTTMADFEPLPTLAESNQRDRLYRKRDTGRIYAFKIFQDCANLPSEQGILNVIKDMKAPFLPRIHWSFQEDLCLFVVIEYYSRKSLQDLVACEGPFRSEHARFYASEIVQALSSLHAVGIVHRDLSPEHITIDSAGHIIVEGFGSSELLRYPASSERGREPLFCTASVHTNSTFLAPELVLGWAHDFAVDCWGFGMLLRFMLSGKHLFSSDDITSVVWKDAIVHESVPMCPLLETSAQDLITKCLKQNPIARINLFAIRKHAYFSVVDWKKVAAKRIRVPHPFSLNPNTGTPRCLGLHANCAVSPAPRNDGRHSRKPSHFGSGLTTSITSSTDCVAPAVFEHAEALPKISRMSSLLDDFPDTLESTTSASDLAVHSALTLNDSPVDIHNLEINSRDRMALFWETLDLEQASISPAPSLDDVNTPPRPRKLRKSRSSIYPERRFSTLSTTSLQNKLRKKAPVNSVPLPLKDPSLPPQDLPDGVEQIGGGIGFTYNIPVAARSKESICTNTPQTCHGIFQGRLPGLGLGLRSANSVAKAKARRTLLSLVVPPAQEEPYDSTFPRNYRGSSWSLAMPLSPDLLNIESKSSATASSSPLTEAGPLTPATLAYEEPEVMMGEQGFEERFAHEVKVGDAEMTLRLVLPSRGEE</sequence>
<keyword evidence="4" id="KW-0418">Kinase</keyword>
<evidence type="ECO:0000259" key="7">
    <source>
        <dbReference type="PROSITE" id="PS50011"/>
    </source>
</evidence>
<dbReference type="SUPFAM" id="SSF56112">
    <property type="entry name" value="Protein kinase-like (PK-like)"/>
    <property type="match status" value="1"/>
</dbReference>
<protein>
    <recommendedName>
        <fullName evidence="7">Protein kinase domain-containing protein</fullName>
    </recommendedName>
</protein>
<keyword evidence="3" id="KW-0547">Nucleotide-binding</keyword>
<keyword evidence="2" id="KW-0808">Transferase</keyword>
<evidence type="ECO:0000313" key="8">
    <source>
        <dbReference type="EMBL" id="KAF5376979.1"/>
    </source>
</evidence>
<dbReference type="Pfam" id="PF00069">
    <property type="entry name" value="Pkinase"/>
    <property type="match status" value="1"/>
</dbReference>
<evidence type="ECO:0000256" key="2">
    <source>
        <dbReference type="ARBA" id="ARBA00022679"/>
    </source>
</evidence>
<dbReference type="GO" id="GO:0004674">
    <property type="term" value="F:protein serine/threonine kinase activity"/>
    <property type="evidence" value="ECO:0007669"/>
    <property type="project" value="UniProtKB-KW"/>
</dbReference>
<dbReference type="GO" id="GO:0005524">
    <property type="term" value="F:ATP binding"/>
    <property type="evidence" value="ECO:0007669"/>
    <property type="project" value="UniProtKB-KW"/>
</dbReference>
<evidence type="ECO:0000256" key="3">
    <source>
        <dbReference type="ARBA" id="ARBA00022741"/>
    </source>
</evidence>
<name>A0A8H5H5C6_9AGAR</name>
<dbReference type="InterPro" id="IPR000719">
    <property type="entry name" value="Prot_kinase_dom"/>
</dbReference>
<keyword evidence="9" id="KW-1185">Reference proteome</keyword>
<dbReference type="Gene3D" id="1.10.510.10">
    <property type="entry name" value="Transferase(Phosphotransferase) domain 1"/>
    <property type="match status" value="1"/>
</dbReference>
<evidence type="ECO:0000256" key="5">
    <source>
        <dbReference type="ARBA" id="ARBA00022840"/>
    </source>
</evidence>
<comment type="caution">
    <text evidence="8">The sequence shown here is derived from an EMBL/GenBank/DDBJ whole genome shotgun (WGS) entry which is preliminary data.</text>
</comment>
<gene>
    <name evidence="8" type="ORF">D9615_007218</name>
</gene>
<dbReference type="AlphaFoldDB" id="A0A8H5H5C6"/>
<evidence type="ECO:0000313" key="9">
    <source>
        <dbReference type="Proteomes" id="UP000565441"/>
    </source>
</evidence>
<accession>A0A8H5H5C6</accession>
<proteinExistence type="predicted"/>
<dbReference type="InterPro" id="IPR011009">
    <property type="entry name" value="Kinase-like_dom_sf"/>
</dbReference>